<evidence type="ECO:0000256" key="2">
    <source>
        <dbReference type="ARBA" id="ARBA00012176"/>
    </source>
</evidence>
<dbReference type="PANTHER" id="PTHR12993:SF11">
    <property type="entry name" value="N-ACETYLGLUCOSAMINYL-PHOSPHATIDYLINOSITOL DE-N-ACETYLASE"/>
    <property type="match status" value="1"/>
</dbReference>
<dbReference type="GO" id="GO:0005783">
    <property type="term" value="C:endoplasmic reticulum"/>
    <property type="evidence" value="ECO:0007669"/>
    <property type="project" value="TreeGrafter"/>
</dbReference>
<proteinExistence type="inferred from homology"/>
<dbReference type="Gene3D" id="3.40.50.10320">
    <property type="entry name" value="LmbE-like"/>
    <property type="match status" value="1"/>
</dbReference>
<dbReference type="InterPro" id="IPR024078">
    <property type="entry name" value="LmbE-like_dom_sf"/>
</dbReference>
<dbReference type="Pfam" id="PF02585">
    <property type="entry name" value="PIG-L"/>
    <property type="match status" value="1"/>
</dbReference>
<feature type="region of interest" description="Disordered" evidence="3">
    <location>
        <begin position="1"/>
        <end position="22"/>
    </location>
</feature>
<organism evidence="4 5">
    <name type="scientific">Filobasidium floriforme</name>
    <dbReference type="NCBI Taxonomy" id="5210"/>
    <lineage>
        <taxon>Eukaryota</taxon>
        <taxon>Fungi</taxon>
        <taxon>Dikarya</taxon>
        <taxon>Basidiomycota</taxon>
        <taxon>Agaricomycotina</taxon>
        <taxon>Tremellomycetes</taxon>
        <taxon>Filobasidiales</taxon>
        <taxon>Filobasidiaceae</taxon>
        <taxon>Filobasidium</taxon>
    </lineage>
</organism>
<comment type="caution">
    <text evidence="4">The sequence shown here is derived from an EMBL/GenBank/DDBJ whole genome shotgun (WGS) entry which is preliminary data.</text>
</comment>
<dbReference type="EC" id="3.5.1.89" evidence="2"/>
<evidence type="ECO:0000256" key="1">
    <source>
        <dbReference type="ARBA" id="ARBA00006066"/>
    </source>
</evidence>
<dbReference type="InterPro" id="IPR003737">
    <property type="entry name" value="GlcNAc_PI_deacetylase-related"/>
</dbReference>
<name>A0A8K0NLY2_9TREE</name>
<reference evidence="4" key="1">
    <citation type="submission" date="2020-04" db="EMBL/GenBank/DDBJ databases">
        <title>Analysis of mating type loci in Filobasidium floriforme.</title>
        <authorList>
            <person name="Nowrousian M."/>
        </authorList>
    </citation>
    <scope>NUCLEOTIDE SEQUENCE</scope>
    <source>
        <strain evidence="4">CBS 6242</strain>
    </source>
</reference>
<protein>
    <recommendedName>
        <fullName evidence="2">N-acetylglucosaminylphosphatidylinositol deacetylase</fullName>
        <ecNumber evidence="2">3.5.1.89</ecNumber>
    </recommendedName>
</protein>
<sequence length="294" mass="32351">MPASKVSQVPSQQHRLSQQKASPTRSSPWQILIRLALLLCIVSAISKVSLPPSDLTQWLGVSSPNVLILTAHPDDECMFFAPVILALAAQGIPVRALSLSTGNSSGLGDIRRTELFKSYSVLGVEPQLVQSLETEQLQDGMDRYWEPVHIAEALRQYPNISNINTIITFDANGITQHPNHIPLAAGVRALSQSSHPIRLVLLETVPKHIKFTGPLYPLGLKTIHLLSQIPFSAGNWNVGMGKGSTLTITSTVEGYKLALEAMMRHKSQLVWFRWLYVGASKYMWSNTLVLAESV</sequence>
<dbReference type="GO" id="GO:0006506">
    <property type="term" value="P:GPI anchor biosynthetic process"/>
    <property type="evidence" value="ECO:0007669"/>
    <property type="project" value="UniProtKB-UniPathway"/>
</dbReference>
<dbReference type="GO" id="GO:0000225">
    <property type="term" value="F:N-acetylglucosaminylphosphatidylinositol deacetylase activity"/>
    <property type="evidence" value="ECO:0007669"/>
    <property type="project" value="UniProtKB-EC"/>
</dbReference>
<dbReference type="GO" id="GO:0016020">
    <property type="term" value="C:membrane"/>
    <property type="evidence" value="ECO:0007669"/>
    <property type="project" value="GOC"/>
</dbReference>
<accession>A0A8K0NLY2</accession>
<evidence type="ECO:0000313" key="4">
    <source>
        <dbReference type="EMBL" id="KAG7530655.1"/>
    </source>
</evidence>
<comment type="similarity">
    <text evidence="1">Belongs to the PIGL family.</text>
</comment>
<dbReference type="SUPFAM" id="SSF102588">
    <property type="entry name" value="LmbE-like"/>
    <property type="match status" value="1"/>
</dbReference>
<gene>
    <name evidence="4" type="ORF">FFLO_04881</name>
</gene>
<evidence type="ECO:0000256" key="3">
    <source>
        <dbReference type="SAM" id="MobiDB-lite"/>
    </source>
</evidence>
<dbReference type="AlphaFoldDB" id="A0A8K0NLY2"/>
<dbReference type="PANTHER" id="PTHR12993">
    <property type="entry name" value="N-ACETYLGLUCOSAMINYL-PHOSPHATIDYLINOSITOL DE-N-ACETYLASE-RELATED"/>
    <property type="match status" value="1"/>
</dbReference>
<dbReference type="UniPathway" id="UPA00196"/>
<evidence type="ECO:0000313" key="5">
    <source>
        <dbReference type="Proteomes" id="UP000812966"/>
    </source>
</evidence>
<dbReference type="EMBL" id="JABELV010000112">
    <property type="protein sequence ID" value="KAG7530655.1"/>
    <property type="molecule type" value="Genomic_DNA"/>
</dbReference>
<keyword evidence="5" id="KW-1185">Reference proteome</keyword>
<dbReference type="Proteomes" id="UP000812966">
    <property type="component" value="Unassembled WGS sequence"/>
</dbReference>